<feature type="compositionally biased region" description="Polar residues" evidence="1">
    <location>
        <begin position="29"/>
        <end position="45"/>
    </location>
</feature>
<sequence>MDLLEVRLFPLEISQSEKSAIPSLPKSDFPSTTMIPDGTPNSSYSHAVPDVRQPTRSRYGRLLKPNVLMDHWVLVSKVLYETQRWESVGNQALTVTSFNCKELSLLTTRVLLTSSRFGGNQRTRLILF</sequence>
<evidence type="ECO:0000313" key="2">
    <source>
        <dbReference type="EMBL" id="KAF8797207.1"/>
    </source>
</evidence>
<reference evidence="2" key="1">
    <citation type="journal article" date="2020" name="bioRxiv">
        <title>Chromosome-level reference genome of the European wasp spider Argiope bruennichi: a resource for studies on range expansion and evolutionary adaptation.</title>
        <authorList>
            <person name="Sheffer M.M."/>
            <person name="Hoppe A."/>
            <person name="Krehenwinkel H."/>
            <person name="Uhl G."/>
            <person name="Kuss A.W."/>
            <person name="Jensen L."/>
            <person name="Jensen C."/>
            <person name="Gillespie R.G."/>
            <person name="Hoff K.J."/>
            <person name="Prost S."/>
        </authorList>
    </citation>
    <scope>NUCLEOTIDE SEQUENCE</scope>
</reference>
<reference evidence="2" key="2">
    <citation type="submission" date="2020-06" db="EMBL/GenBank/DDBJ databases">
        <authorList>
            <person name="Sheffer M."/>
        </authorList>
    </citation>
    <scope>NUCLEOTIDE SEQUENCE</scope>
</reference>
<keyword evidence="3" id="KW-1185">Reference proteome</keyword>
<accession>A0A8T0G1H0</accession>
<organism evidence="2 3">
    <name type="scientific">Argiope bruennichi</name>
    <name type="common">Wasp spider</name>
    <name type="synonym">Aranea bruennichi</name>
    <dbReference type="NCBI Taxonomy" id="94029"/>
    <lineage>
        <taxon>Eukaryota</taxon>
        <taxon>Metazoa</taxon>
        <taxon>Ecdysozoa</taxon>
        <taxon>Arthropoda</taxon>
        <taxon>Chelicerata</taxon>
        <taxon>Arachnida</taxon>
        <taxon>Araneae</taxon>
        <taxon>Araneomorphae</taxon>
        <taxon>Entelegynae</taxon>
        <taxon>Araneoidea</taxon>
        <taxon>Araneidae</taxon>
        <taxon>Argiope</taxon>
    </lineage>
</organism>
<protein>
    <submittedName>
        <fullName evidence="2">Uncharacterized protein</fullName>
    </submittedName>
</protein>
<evidence type="ECO:0000256" key="1">
    <source>
        <dbReference type="SAM" id="MobiDB-lite"/>
    </source>
</evidence>
<gene>
    <name evidence="2" type="ORF">HNY73_001497</name>
</gene>
<comment type="caution">
    <text evidence="2">The sequence shown here is derived from an EMBL/GenBank/DDBJ whole genome shotgun (WGS) entry which is preliminary data.</text>
</comment>
<name>A0A8T0G1H0_ARGBR</name>
<dbReference type="Proteomes" id="UP000807504">
    <property type="component" value="Unassembled WGS sequence"/>
</dbReference>
<dbReference type="AlphaFoldDB" id="A0A8T0G1H0"/>
<dbReference type="EMBL" id="JABXBU010000001">
    <property type="protein sequence ID" value="KAF8797207.1"/>
    <property type="molecule type" value="Genomic_DNA"/>
</dbReference>
<proteinExistence type="predicted"/>
<evidence type="ECO:0000313" key="3">
    <source>
        <dbReference type="Proteomes" id="UP000807504"/>
    </source>
</evidence>
<feature type="region of interest" description="Disordered" evidence="1">
    <location>
        <begin position="21"/>
        <end position="49"/>
    </location>
</feature>